<keyword evidence="2" id="KW-1185">Reference proteome</keyword>
<organism evidence="1 2">
    <name type="scientific">Nonomuraea endophytica</name>
    <dbReference type="NCBI Taxonomy" id="714136"/>
    <lineage>
        <taxon>Bacteria</taxon>
        <taxon>Bacillati</taxon>
        <taxon>Actinomycetota</taxon>
        <taxon>Actinomycetes</taxon>
        <taxon>Streptosporangiales</taxon>
        <taxon>Streptosporangiaceae</taxon>
        <taxon>Nonomuraea</taxon>
    </lineage>
</organism>
<evidence type="ECO:0000313" key="1">
    <source>
        <dbReference type="EMBL" id="MBB5081483.1"/>
    </source>
</evidence>
<dbReference type="RefSeq" id="WP_184968851.1">
    <property type="nucleotide sequence ID" value="NZ_JACHIN010000010.1"/>
</dbReference>
<proteinExistence type="predicted"/>
<dbReference type="Proteomes" id="UP000568380">
    <property type="component" value="Unassembled WGS sequence"/>
</dbReference>
<protein>
    <submittedName>
        <fullName evidence="1">Uncharacterized protein</fullName>
    </submittedName>
</protein>
<dbReference type="AlphaFoldDB" id="A0A7W8AB00"/>
<dbReference type="EMBL" id="JACHIN010000010">
    <property type="protein sequence ID" value="MBB5081483.1"/>
    <property type="molecule type" value="Genomic_DNA"/>
</dbReference>
<gene>
    <name evidence="1" type="ORF">HNR40_006978</name>
</gene>
<comment type="caution">
    <text evidence="1">The sequence shown here is derived from an EMBL/GenBank/DDBJ whole genome shotgun (WGS) entry which is preliminary data.</text>
</comment>
<sequence>MWHCTTLTARTDRPLADVEWAHVAVLLLDAAGIAPLGDVEACRWIALRHARDHIHLVATLARQDGRRPNLRGNYYRIRDTCDQIENELGLSPTQRVR</sequence>
<evidence type="ECO:0000313" key="2">
    <source>
        <dbReference type="Proteomes" id="UP000568380"/>
    </source>
</evidence>
<accession>A0A7W8AB00</accession>
<name>A0A7W8AB00_9ACTN</name>
<reference evidence="1 2" key="1">
    <citation type="submission" date="2020-08" db="EMBL/GenBank/DDBJ databases">
        <title>Genomic Encyclopedia of Type Strains, Phase IV (KMG-IV): sequencing the most valuable type-strain genomes for metagenomic binning, comparative biology and taxonomic classification.</title>
        <authorList>
            <person name="Goeker M."/>
        </authorList>
    </citation>
    <scope>NUCLEOTIDE SEQUENCE [LARGE SCALE GENOMIC DNA]</scope>
    <source>
        <strain evidence="1 2">DSM 45385</strain>
    </source>
</reference>